<dbReference type="InterPro" id="IPR013320">
    <property type="entry name" value="ConA-like_dom_sf"/>
</dbReference>
<feature type="compositionally biased region" description="Acidic residues" evidence="1">
    <location>
        <begin position="106"/>
        <end position="126"/>
    </location>
</feature>
<feature type="compositionally biased region" description="Basic and acidic residues" evidence="1">
    <location>
        <begin position="347"/>
        <end position="357"/>
    </location>
</feature>
<gene>
    <name evidence="2" type="ORF">ADUPG1_010759</name>
</gene>
<dbReference type="Gene3D" id="2.60.120.200">
    <property type="match status" value="1"/>
</dbReference>
<feature type="region of interest" description="Disordered" evidence="1">
    <location>
        <begin position="193"/>
        <end position="214"/>
    </location>
</feature>
<feature type="region of interest" description="Disordered" evidence="1">
    <location>
        <begin position="418"/>
        <end position="463"/>
    </location>
</feature>
<feature type="region of interest" description="Disordered" evidence="1">
    <location>
        <begin position="339"/>
        <end position="380"/>
    </location>
</feature>
<organism evidence="2 3">
    <name type="scientific">Aduncisulcus paluster</name>
    <dbReference type="NCBI Taxonomy" id="2918883"/>
    <lineage>
        <taxon>Eukaryota</taxon>
        <taxon>Metamonada</taxon>
        <taxon>Carpediemonas-like organisms</taxon>
        <taxon>Aduncisulcus</taxon>
    </lineage>
</organism>
<comment type="caution">
    <text evidence="2">The sequence shown here is derived from an EMBL/GenBank/DDBJ whole genome shotgun (WGS) entry which is preliminary data.</text>
</comment>
<feature type="non-terminal residue" evidence="2">
    <location>
        <position position="1"/>
    </location>
</feature>
<accession>A0ABQ5JSP6</accession>
<feature type="compositionally biased region" description="Basic and acidic residues" evidence="1">
    <location>
        <begin position="127"/>
        <end position="145"/>
    </location>
</feature>
<name>A0ABQ5JSP6_9EUKA</name>
<feature type="non-terminal residue" evidence="2">
    <location>
        <position position="831"/>
    </location>
</feature>
<sequence length="831" mass="91647">SITVLLSSIVKVGQTPSSETTKGVLWREIMTFLLHMSHSAPCHPCPHVCVMLSQTLGESMLSDIVLTLSEEEDIMTPPGGGDVNIPDQSQERGKDLQQSCSVTDLDIPDEIEEERESGEPLEEDMGDHDQEYEHRGKQEKKEKEGSGCVDKASLVHKISLEMINGILGLVMGREMSEKEVSAMVHEGEKLRTAQHFGAKKKAGTSSGSSIDIKQNIDGARDSTLSPLTLGSYSSLESLGHNGAHHHRATSSSPENGGGVGNSSLGGSSNPQFLISWSYPLLSLFHLLASSQLSLPITLYVVDVLCALSAHPHNTQRMTEEGIGVKVLQMVEKEMERATKYRHSNFQKNEKDKNENSKIRPSTVDDSQQQPPQQYTESDKCKGMDHLFPYSVSIIAGHETEYSTWLRARSMSMSDYKRMSRGSVDVKQSSRRQSCCSPSSHSHGSSMCENIKSEAGSKKSEEDYRERDRGLSVISFGSDIGSVDDLDAILEGYHKGSLKQTDLEAVAPIDEDISTLPDHMRATYLSESTHVDGDACVGDNSLLDSAFLETTGVDDESDDHNSVFIPLEEHFDTHFTRWEDTSYAQGILSNLGFSCFSSLIISRLAFLLCSLFTHSITASELKRLLNIATGNDNVYLPLIVKIISFIHTNTPLTISHTYVDNSSGVGGLVLSHPLMFPISRGYTVSMWINIKRDDVENARVFSFVSEKSKVGIELFLGSPHEKKHQLHGPFDGSSPVSLGQSSSSFNSLFLGVTQRHGGTCRYSEYLLDHGEPVCIPTEQWFHLVVTHTVRNMLMMYINGLLVVAKQIPLPFDETSHARTNISFLCSYVKKDG</sequence>
<feature type="compositionally biased region" description="Basic and acidic residues" evidence="1">
    <location>
        <begin position="450"/>
        <end position="463"/>
    </location>
</feature>
<feature type="region of interest" description="Disordered" evidence="1">
    <location>
        <begin position="238"/>
        <end position="263"/>
    </location>
</feature>
<evidence type="ECO:0000313" key="2">
    <source>
        <dbReference type="EMBL" id="GKT15656.1"/>
    </source>
</evidence>
<dbReference type="EMBL" id="BQXS01011691">
    <property type="protein sequence ID" value="GKT15656.1"/>
    <property type="molecule type" value="Genomic_DNA"/>
</dbReference>
<keyword evidence="3" id="KW-1185">Reference proteome</keyword>
<reference evidence="2" key="1">
    <citation type="submission" date="2022-03" db="EMBL/GenBank/DDBJ databases">
        <title>Draft genome sequence of Aduncisulcus paluster, a free-living microaerophilic Fornicata.</title>
        <authorList>
            <person name="Yuyama I."/>
            <person name="Kume K."/>
            <person name="Tamura T."/>
            <person name="Inagaki Y."/>
            <person name="Hashimoto T."/>
        </authorList>
    </citation>
    <scope>NUCLEOTIDE SEQUENCE</scope>
    <source>
        <strain evidence="2">NY0171</strain>
    </source>
</reference>
<feature type="region of interest" description="Disordered" evidence="1">
    <location>
        <begin position="73"/>
        <end position="148"/>
    </location>
</feature>
<dbReference type="SUPFAM" id="SSF49899">
    <property type="entry name" value="Concanavalin A-like lectins/glucanases"/>
    <property type="match status" value="1"/>
</dbReference>
<evidence type="ECO:0000313" key="3">
    <source>
        <dbReference type="Proteomes" id="UP001057375"/>
    </source>
</evidence>
<feature type="compositionally biased region" description="Low complexity" evidence="1">
    <location>
        <begin position="430"/>
        <end position="445"/>
    </location>
</feature>
<protein>
    <submittedName>
        <fullName evidence="2">Uncharacterized protein</fullName>
    </submittedName>
</protein>
<dbReference type="Proteomes" id="UP001057375">
    <property type="component" value="Unassembled WGS sequence"/>
</dbReference>
<feature type="compositionally biased region" description="Polar residues" evidence="1">
    <location>
        <begin position="363"/>
        <end position="375"/>
    </location>
</feature>
<proteinExistence type="predicted"/>
<evidence type="ECO:0000256" key="1">
    <source>
        <dbReference type="SAM" id="MobiDB-lite"/>
    </source>
</evidence>